<sequence>MPVPATSIQFNTWYHLALAHYLLGTGTPRRPPTGAALSGCAPTTPTGSPPAATGST</sequence>
<proteinExistence type="predicted"/>
<accession>A0A974P3Y7</accession>
<protein>
    <submittedName>
        <fullName evidence="2">Uncharacterized protein</fullName>
    </submittedName>
</protein>
<feature type="region of interest" description="Disordered" evidence="1">
    <location>
        <begin position="25"/>
        <end position="56"/>
    </location>
</feature>
<evidence type="ECO:0000313" key="2">
    <source>
        <dbReference type="EMBL" id="QQZ49995.1"/>
    </source>
</evidence>
<name>A0A974P3Y7_9CAUL</name>
<reference evidence="2" key="1">
    <citation type="submission" date="2021-01" db="EMBL/GenBank/DDBJ databases">
        <title>Genome sequence of Phenylobacterium sp. 20VBR1 isolated from a valley glaceir, Ny-Alesund, Svalbard.</title>
        <authorList>
            <person name="Thomas F.A."/>
            <person name="Krishnan K.P."/>
            <person name="Sinha R.K."/>
        </authorList>
    </citation>
    <scope>NUCLEOTIDE SEQUENCE</scope>
    <source>
        <strain evidence="2">20VBR1</strain>
    </source>
</reference>
<dbReference type="AlphaFoldDB" id="A0A974P3Y7"/>
<organism evidence="2">
    <name type="scientific">Phenylobacterium glaciei</name>
    <dbReference type="NCBI Taxonomy" id="2803784"/>
    <lineage>
        <taxon>Bacteria</taxon>
        <taxon>Pseudomonadati</taxon>
        <taxon>Pseudomonadota</taxon>
        <taxon>Alphaproteobacteria</taxon>
        <taxon>Caulobacterales</taxon>
        <taxon>Caulobacteraceae</taxon>
        <taxon>Phenylobacterium</taxon>
    </lineage>
</organism>
<evidence type="ECO:0000256" key="1">
    <source>
        <dbReference type="SAM" id="MobiDB-lite"/>
    </source>
</evidence>
<feature type="compositionally biased region" description="Low complexity" evidence="1">
    <location>
        <begin position="38"/>
        <end position="56"/>
    </location>
</feature>
<dbReference type="EMBL" id="CP068570">
    <property type="protein sequence ID" value="QQZ49995.1"/>
    <property type="molecule type" value="Genomic_DNA"/>
</dbReference>
<gene>
    <name evidence="2" type="ORF">JKL49_25665</name>
</gene>